<dbReference type="Gene3D" id="3.20.20.490">
    <property type="entry name" value="GxGYxYP glycoside hydrolase, C-terminal domain"/>
    <property type="match status" value="1"/>
</dbReference>
<dbReference type="PROSITE" id="PS50022">
    <property type="entry name" value="FA58C_3"/>
    <property type="match status" value="1"/>
</dbReference>
<evidence type="ECO:0000313" key="3">
    <source>
        <dbReference type="EMBL" id="PQO31439.1"/>
    </source>
</evidence>
<dbReference type="SUPFAM" id="SSF49785">
    <property type="entry name" value="Galactose-binding domain-like"/>
    <property type="match status" value="1"/>
</dbReference>
<evidence type="ECO:0000313" key="4">
    <source>
        <dbReference type="Proteomes" id="UP000239388"/>
    </source>
</evidence>
<accession>A0A2S8FGZ2</accession>
<dbReference type="InterPro" id="IPR048309">
    <property type="entry name" value="GxGYxYP_N_3rd"/>
</dbReference>
<dbReference type="InterPro" id="IPR048310">
    <property type="entry name" value="GxGYxYP_N_2nd"/>
</dbReference>
<evidence type="ECO:0000256" key="1">
    <source>
        <dbReference type="SAM" id="SignalP"/>
    </source>
</evidence>
<dbReference type="AlphaFoldDB" id="A0A2S8FGZ2"/>
<dbReference type="OrthoDB" id="3799094at2"/>
<dbReference type="EMBL" id="PUIB01000019">
    <property type="protein sequence ID" value="PQO31439.1"/>
    <property type="molecule type" value="Genomic_DNA"/>
</dbReference>
<dbReference type="InterPro" id="IPR008979">
    <property type="entry name" value="Galactose-bd-like_sf"/>
</dbReference>
<dbReference type="InterPro" id="IPR000421">
    <property type="entry name" value="FA58C"/>
</dbReference>
<dbReference type="Gene3D" id="2.60.120.260">
    <property type="entry name" value="Galactose-binding domain-like"/>
    <property type="match status" value="1"/>
</dbReference>
<dbReference type="PANTHER" id="PTHR37321">
    <property type="entry name" value="EXPORTED PROTEIN-RELATED"/>
    <property type="match status" value="1"/>
</dbReference>
<proteinExistence type="predicted"/>
<dbReference type="PANTHER" id="PTHR37321:SF1">
    <property type="entry name" value="EXPORTED PROTEIN"/>
    <property type="match status" value="1"/>
</dbReference>
<dbReference type="Pfam" id="PF20957">
    <property type="entry name" value="GxGYxYP_N_2nd"/>
    <property type="match status" value="1"/>
</dbReference>
<reference evidence="3 4" key="1">
    <citation type="submission" date="2018-02" db="EMBL/GenBank/DDBJ databases">
        <title>Comparative genomes isolates from brazilian mangrove.</title>
        <authorList>
            <person name="Araujo J.E."/>
            <person name="Taketani R.G."/>
            <person name="Silva M.C.P."/>
            <person name="Loureco M.V."/>
            <person name="Andreote F.D."/>
        </authorList>
    </citation>
    <scope>NUCLEOTIDE SEQUENCE [LARGE SCALE GENOMIC DNA]</scope>
    <source>
        <strain evidence="3 4">NAP PRIS-MGV</strain>
    </source>
</reference>
<dbReference type="Pfam" id="PF14323">
    <property type="entry name" value="GxGYxYP_C"/>
    <property type="match status" value="1"/>
</dbReference>
<feature type="domain" description="F5/8 type C" evidence="2">
    <location>
        <begin position="558"/>
        <end position="708"/>
    </location>
</feature>
<feature type="chain" id="PRO_5015717383" evidence="1">
    <location>
        <begin position="30"/>
        <end position="709"/>
    </location>
</feature>
<keyword evidence="1" id="KW-0732">Signal</keyword>
<protein>
    <submittedName>
        <fullName evidence="3">Protein containing Coagulation factor 5/8 type</fullName>
    </submittedName>
</protein>
<evidence type="ECO:0000259" key="2">
    <source>
        <dbReference type="PROSITE" id="PS50022"/>
    </source>
</evidence>
<dbReference type="Proteomes" id="UP000239388">
    <property type="component" value="Unassembled WGS sequence"/>
</dbReference>
<comment type="caution">
    <text evidence="3">The sequence shown here is derived from an EMBL/GenBank/DDBJ whole genome shotgun (WGS) entry which is preliminary data.</text>
</comment>
<organism evidence="3 4">
    <name type="scientific">Blastopirellula marina</name>
    <dbReference type="NCBI Taxonomy" id="124"/>
    <lineage>
        <taxon>Bacteria</taxon>
        <taxon>Pseudomonadati</taxon>
        <taxon>Planctomycetota</taxon>
        <taxon>Planctomycetia</taxon>
        <taxon>Pirellulales</taxon>
        <taxon>Pirellulaceae</taxon>
        <taxon>Blastopirellula</taxon>
    </lineage>
</organism>
<dbReference type="RefSeq" id="WP_105356366.1">
    <property type="nucleotide sequence ID" value="NZ_PUIB01000019.1"/>
</dbReference>
<dbReference type="Pfam" id="PF16216">
    <property type="entry name" value="GxGYxYP_N"/>
    <property type="match status" value="1"/>
</dbReference>
<dbReference type="InterPro" id="IPR025832">
    <property type="entry name" value="GxGYxYP_C"/>
</dbReference>
<gene>
    <name evidence="3" type="ORF">C5Y98_18585</name>
</gene>
<dbReference type="Pfam" id="PF22633">
    <property type="entry name" value="F5_F8_type_C_2"/>
    <property type="match status" value="1"/>
</dbReference>
<feature type="signal peptide" evidence="1">
    <location>
        <begin position="1"/>
        <end position="29"/>
    </location>
</feature>
<dbReference type="InterPro" id="IPR032626">
    <property type="entry name" value="GxGYxYP_N_1st"/>
</dbReference>
<name>A0A2S8FGZ2_9BACT</name>
<dbReference type="InterPro" id="IPR038410">
    <property type="entry name" value="GxGYxYP_C_sf"/>
</dbReference>
<sequence length="709" mass="79083">MKKYPLQWVASVWLAITLVSLVTSDGAAADPTPPNQFVPYPLTERPTTGTNWPTGQALPSFATPAAALDVIEVQSLTRDEQITFSSLQGQVNRRKPRIFLLDARSDAGRDTWLRTPSLNLNAGQTYDHRDKYQLLAKYASELDGLVLYDSESSSHYRNVAGTVAGLKHLLPVTSQVHQHLVAAGIDLKVVVDLTGLDATSPIDIYTHLYETYWPQCEKRILVSARPSDRGGDLHHTRDLAAACGAAVVWLDCQVTEQRDLMRKFLGDMQPGNALMLGWYTSERSGITTASEFGIGTLPADHYLNATVYSGGDHRIRIPSVPPMPKLANKTYVAIFVSDGDNIQYNQRAMRKLWDRSRPHRGKVPLNWTISPSLVDIGPDLLNYYYDNATSQDCFVSGPSGMGYLIPYNTLQERGAPLGEITTDPQHLAAYARLSATYLQRSGLRAITIWDNASDWQRAEYERHCREVYGITVQNFHDVPTVQSSVAGDRLCFEKLVIPYTGTYQHFQQSLRHQMESWKGDSPQFLAYQVDIWGEMKPERLVEFVETFERDFPGQIQFVRADHYFNLYNLAHQLPVNLAMHPGTTVATPTPEPRLSQVVDGTPTTFWTSSGEGPRTLQFDWNDTYQINRLIVRHAGAAGLDTALNTRAFSLQISEDGKTWQTVAGAENNTGNVTDLDLPPVAARHARIMIDDAGADGIARIADIEIYGKK</sequence>
<dbReference type="Pfam" id="PF20958">
    <property type="entry name" value="GxGYxYP_N_3rd"/>
    <property type="match status" value="1"/>
</dbReference>